<organism evidence="2 3">
    <name type="scientific">Brachionus calyciflorus</name>
    <dbReference type="NCBI Taxonomy" id="104777"/>
    <lineage>
        <taxon>Eukaryota</taxon>
        <taxon>Metazoa</taxon>
        <taxon>Spiralia</taxon>
        <taxon>Gnathifera</taxon>
        <taxon>Rotifera</taxon>
        <taxon>Eurotatoria</taxon>
        <taxon>Monogononta</taxon>
        <taxon>Pseudotrocha</taxon>
        <taxon>Ploima</taxon>
        <taxon>Brachionidae</taxon>
        <taxon>Brachionus</taxon>
    </lineage>
</organism>
<dbReference type="Proteomes" id="UP000663879">
    <property type="component" value="Unassembled WGS sequence"/>
</dbReference>
<feature type="transmembrane region" description="Helical" evidence="1">
    <location>
        <begin position="127"/>
        <end position="152"/>
    </location>
</feature>
<protein>
    <submittedName>
        <fullName evidence="2">Uncharacterized protein</fullName>
    </submittedName>
</protein>
<keyword evidence="1" id="KW-0812">Transmembrane</keyword>
<evidence type="ECO:0000313" key="2">
    <source>
        <dbReference type="EMBL" id="CAF0768614.1"/>
    </source>
</evidence>
<sequence>MLKKDSTNELKKIKLTNWPVDGRIGNCLRSENRNNYIENLSYNLSRNKTPISPGFNYPLRNNDQISQENLKNYLNENKTESLIKNSLVSLRSENEELKINLSDNNEDKKINNRKKKIILCLSKKVPLWFIIIMLLVFILIIVSIILGLYFGLTKKGNEKQVSKITWAIKANISYIEESTSNQISSTSVTSFHETSSYVTMFPDNLDSSKKIILSTETSDQISSTSVTTSFDQSNKEASTISFYSTSLNQDKQFTTQGNT</sequence>
<dbReference type="AlphaFoldDB" id="A0A813QL30"/>
<proteinExistence type="predicted"/>
<keyword evidence="1" id="KW-1133">Transmembrane helix</keyword>
<keyword evidence="3" id="KW-1185">Reference proteome</keyword>
<accession>A0A813QL30</accession>
<evidence type="ECO:0000313" key="3">
    <source>
        <dbReference type="Proteomes" id="UP000663879"/>
    </source>
</evidence>
<name>A0A813QL30_9BILA</name>
<reference evidence="2" key="1">
    <citation type="submission" date="2021-02" db="EMBL/GenBank/DDBJ databases">
        <authorList>
            <person name="Nowell W R."/>
        </authorList>
    </citation>
    <scope>NUCLEOTIDE SEQUENCE</scope>
    <source>
        <strain evidence="2">Ploen Becks lab</strain>
    </source>
</reference>
<gene>
    <name evidence="2" type="ORF">OXX778_LOCUS4830</name>
</gene>
<comment type="caution">
    <text evidence="2">The sequence shown here is derived from an EMBL/GenBank/DDBJ whole genome shotgun (WGS) entry which is preliminary data.</text>
</comment>
<evidence type="ECO:0000256" key="1">
    <source>
        <dbReference type="SAM" id="Phobius"/>
    </source>
</evidence>
<keyword evidence="1" id="KW-0472">Membrane</keyword>
<dbReference type="EMBL" id="CAJNOC010000496">
    <property type="protein sequence ID" value="CAF0768614.1"/>
    <property type="molecule type" value="Genomic_DNA"/>
</dbReference>